<dbReference type="Pfam" id="PF11452">
    <property type="entry name" value="DUF3000"/>
    <property type="match status" value="1"/>
</dbReference>
<dbReference type="STRING" id="743718.Isova_1757"/>
<name>F6FW34_ISOV2</name>
<reference evidence="1 2" key="1">
    <citation type="submission" date="2011-05" db="EMBL/GenBank/DDBJ databases">
        <title>Complete sequence of Isoptericola variabilis 225.</title>
        <authorList>
            <consortium name="US DOE Joint Genome Institute"/>
            <person name="Lucas S."/>
            <person name="Han J."/>
            <person name="Lapidus A."/>
            <person name="Cheng J.-F."/>
            <person name="Goodwin L."/>
            <person name="Pitluck S."/>
            <person name="Peters L."/>
            <person name="Mikhailova N."/>
            <person name="Zeytun A."/>
            <person name="Han C."/>
            <person name="Tapia R."/>
            <person name="Land M."/>
            <person name="Hauser L."/>
            <person name="Kyrpides N."/>
            <person name="Ivanova N."/>
            <person name="Pagani I."/>
            <person name="Siebers A."/>
            <person name="Allgaier M."/>
            <person name="Thelen M."/>
            <person name="Hugenholtz P."/>
            <person name="Gladden J."/>
            <person name="Woyke T."/>
        </authorList>
    </citation>
    <scope>NUCLEOTIDE SEQUENCE [LARGE SCALE GENOMIC DNA]</scope>
    <source>
        <strain evidence="2">225</strain>
    </source>
</reference>
<dbReference type="InterPro" id="IPR021555">
    <property type="entry name" value="DUF3000"/>
</dbReference>
<keyword evidence="2" id="KW-1185">Reference proteome</keyword>
<dbReference type="KEGG" id="iva:Isova_1757"/>
<sequence>MTGDQREVPAPFVAALASLRAQRLRPEVRLAEIPGPARIAPFSVALEGEVLAGRAGARGPDAHGHEPGELATGRFVVLHDPDGQETWRGTFRVVTLVRATLEPELAADPLLAEVAWSWVTESLERAGVEHLALGGTVTRVLSQSFGALAGTPDGVDLELRASWTPVGTGLGEHLGVWADLMSTAGGLPPLPDGVTALTPRRNTVGP</sequence>
<dbReference type="EMBL" id="CP002810">
    <property type="protein sequence ID" value="AEG44504.1"/>
    <property type="molecule type" value="Genomic_DNA"/>
</dbReference>
<dbReference type="eggNOG" id="ENOG50318WM">
    <property type="taxonomic scope" value="Bacteria"/>
</dbReference>
<gene>
    <name evidence="1" type="ordered locus">Isova_1757</name>
</gene>
<dbReference type="RefSeq" id="WP_013838896.1">
    <property type="nucleotide sequence ID" value="NC_015588.1"/>
</dbReference>
<dbReference type="AlphaFoldDB" id="F6FW34"/>
<accession>F6FW34</accession>
<protein>
    <submittedName>
        <fullName evidence="1">Uncharacterized protein</fullName>
    </submittedName>
</protein>
<organism evidence="2">
    <name type="scientific">Isoptericola variabilis (strain 225)</name>
    <dbReference type="NCBI Taxonomy" id="743718"/>
    <lineage>
        <taxon>Bacteria</taxon>
        <taxon>Bacillati</taxon>
        <taxon>Actinomycetota</taxon>
        <taxon>Actinomycetes</taxon>
        <taxon>Micrococcales</taxon>
        <taxon>Promicromonosporaceae</taxon>
        <taxon>Isoptericola</taxon>
    </lineage>
</organism>
<proteinExistence type="predicted"/>
<evidence type="ECO:0000313" key="2">
    <source>
        <dbReference type="Proteomes" id="UP000009236"/>
    </source>
</evidence>
<dbReference type="HOGENOM" id="CLU_077385_0_0_11"/>
<evidence type="ECO:0000313" key="1">
    <source>
        <dbReference type="EMBL" id="AEG44504.1"/>
    </source>
</evidence>
<dbReference type="Proteomes" id="UP000009236">
    <property type="component" value="Chromosome"/>
</dbReference>